<feature type="signal peptide" evidence="1">
    <location>
        <begin position="1"/>
        <end position="20"/>
    </location>
</feature>
<dbReference type="Proteomes" id="UP000033662">
    <property type="component" value="Unassembled WGS sequence"/>
</dbReference>
<protein>
    <submittedName>
        <fullName evidence="2">Phenol degradation protein meta</fullName>
    </submittedName>
</protein>
<reference evidence="2 3" key="1">
    <citation type="submission" date="2015-03" db="EMBL/GenBank/DDBJ databases">
        <title>Pseudomonas fluorescens 1855-344 Genome sequencing and assembly.</title>
        <authorList>
            <person name="Eng W.W.H."/>
            <person name="Gan H.M."/>
            <person name="Savka M.A."/>
        </authorList>
    </citation>
    <scope>NUCLEOTIDE SEQUENCE [LARGE SCALE GENOMIC DNA]</scope>
    <source>
        <strain evidence="2 3">1855-344</strain>
    </source>
</reference>
<dbReference type="AlphaFoldDB" id="A0A0F4XKP0"/>
<accession>A0A0F4XKP0</accession>
<dbReference type="EMBL" id="JZXC01000017">
    <property type="protein sequence ID" value="KKA06487.1"/>
    <property type="molecule type" value="Genomic_DNA"/>
</dbReference>
<dbReference type="Pfam" id="PF13557">
    <property type="entry name" value="Phenol_MetA_deg"/>
    <property type="match status" value="1"/>
</dbReference>
<proteinExistence type="predicted"/>
<dbReference type="InterPro" id="IPR025737">
    <property type="entry name" value="FApF"/>
</dbReference>
<gene>
    <name evidence="2" type="ORF">VP02_17810</name>
</gene>
<comment type="caution">
    <text evidence="2">The sequence shown here is derived from an EMBL/GenBank/DDBJ whole genome shotgun (WGS) entry which is preliminary data.</text>
</comment>
<evidence type="ECO:0000313" key="3">
    <source>
        <dbReference type="Proteomes" id="UP000033662"/>
    </source>
</evidence>
<dbReference type="PATRIC" id="fig|132476.4.peg.1719"/>
<sequence length="289" mass="31755">MKLSRIVLVLGMLPLVKSQALEVAPGDFEPLPAGANAVLFYYQHADRSELYQNGHRASDNAKLRSDVGILRYIHAIGLSENLSWEPQILLPFGYMNASGDAGALGDTHGVGDQILTAPLKWTLPTANKDVFALAPYLYIPIGSYNKNDALNLGENRWRATLQAAYIHHFSAQWALDTVADVSWVSTNNDYGATSAKLEENTRYEYQAAVRYNWTPSTTFALGGGYVTGAATTVDGVDQHDGVSTSYARFTVTHFVDPTLQIQAQLGRDIEVEQGFKEGARLNLRVLKVF</sequence>
<feature type="chain" id="PRO_5002481566" evidence="1">
    <location>
        <begin position="21"/>
        <end position="289"/>
    </location>
</feature>
<organism evidence="2 3">
    <name type="scientific">Pseudomonas kilonensis</name>
    <dbReference type="NCBI Taxonomy" id="132476"/>
    <lineage>
        <taxon>Bacteria</taxon>
        <taxon>Pseudomonadati</taxon>
        <taxon>Pseudomonadota</taxon>
        <taxon>Gammaproteobacteria</taxon>
        <taxon>Pseudomonadales</taxon>
        <taxon>Pseudomonadaceae</taxon>
        <taxon>Pseudomonas</taxon>
    </lineage>
</organism>
<evidence type="ECO:0000256" key="1">
    <source>
        <dbReference type="SAM" id="SignalP"/>
    </source>
</evidence>
<name>A0A0F4XKP0_9PSED</name>
<dbReference type="OrthoDB" id="191143at2"/>
<keyword evidence="1" id="KW-0732">Signal</keyword>
<evidence type="ECO:0000313" key="2">
    <source>
        <dbReference type="EMBL" id="KKA06487.1"/>
    </source>
</evidence>